<dbReference type="PANTHER" id="PTHR33730">
    <property type="entry name" value="OS05G0542732 PROTEIN-RELATED"/>
    <property type="match status" value="1"/>
</dbReference>
<reference evidence="4" key="1">
    <citation type="submission" date="2016-04" db="EMBL/GenBank/DDBJ databases">
        <title>Cephalotus genome sequencing.</title>
        <authorList>
            <person name="Fukushima K."/>
            <person name="Hasebe M."/>
            <person name="Fang X."/>
        </authorList>
    </citation>
    <scope>NUCLEOTIDE SEQUENCE [LARGE SCALE GENOMIC DNA]</scope>
    <source>
        <strain evidence="4">cv. St1</strain>
    </source>
</reference>
<accession>A0A1Q3D3T9</accession>
<evidence type="ECO:0000313" key="3">
    <source>
        <dbReference type="EMBL" id="GAV87132.1"/>
    </source>
</evidence>
<dbReference type="PANTHER" id="PTHR33730:SF4">
    <property type="entry name" value="OS05G0542732 PROTEIN"/>
    <property type="match status" value="1"/>
</dbReference>
<proteinExistence type="predicted"/>
<reference evidence="3" key="2">
    <citation type="journal article" date="2017" name="Nat. Ecol. Evol.">
        <title>Genome of the pitcher plant Cephalotus reveals genetic changes associated with carnivory.</title>
        <authorList>
            <person name="Fukushima K."/>
            <person name="Fang X."/>
            <person name="Alvarez-Ponce D."/>
            <person name="Cai H."/>
            <person name="Carretero-Paulet L."/>
            <person name="Chen C."/>
            <person name="Chang T."/>
            <person name="Farr K.M."/>
            <person name="Fujita T."/>
            <person name="Hiwatashi Y."/>
            <person name="Hoshi Y."/>
            <person name="Imai T."/>
            <person name="Kasahara M."/>
            <person name="Librado P."/>
            <person name="Mao L."/>
            <person name="Mori H."/>
            <person name="Nishiyama T."/>
            <person name="Nozawa M."/>
            <person name="Palfalvi G."/>
            <person name="Pollard S.T."/>
            <person name="Rozas J."/>
            <person name="Sanchez-Gracia A."/>
            <person name="Sankoff D."/>
            <person name="Shibata T.F."/>
            <person name="Shigenobu S."/>
            <person name="Sumikawa N."/>
            <person name="Uzawa T."/>
            <person name="Xie M."/>
            <person name="Zheng C."/>
            <person name="Pollock D.D."/>
            <person name="Albert V.A."/>
            <person name="Li S."/>
            <person name="Hasebe M."/>
        </authorList>
    </citation>
    <scope>NUCLEOTIDE SEQUENCE</scope>
    <source>
        <strain evidence="3">St1</strain>
    </source>
</reference>
<dbReference type="STRING" id="3775.A0A1Q3D3T9"/>
<evidence type="ECO:0000313" key="4">
    <source>
        <dbReference type="Proteomes" id="UP000187406"/>
    </source>
</evidence>
<dbReference type="Pfam" id="PF15697">
    <property type="entry name" value="DUF4666"/>
    <property type="match status" value="1"/>
</dbReference>
<keyword evidence="4" id="KW-1185">Reference proteome</keyword>
<protein>
    <submittedName>
        <fullName evidence="3">Uncharacterized protein</fullName>
    </submittedName>
</protein>
<evidence type="ECO:0000256" key="1">
    <source>
        <dbReference type="SAM" id="MobiDB-lite"/>
    </source>
</evidence>
<feature type="compositionally biased region" description="Basic and acidic residues" evidence="1">
    <location>
        <begin position="31"/>
        <end position="45"/>
    </location>
</feature>
<organism evidence="3 4">
    <name type="scientific">Cephalotus follicularis</name>
    <name type="common">Albany pitcher plant</name>
    <dbReference type="NCBI Taxonomy" id="3775"/>
    <lineage>
        <taxon>Eukaryota</taxon>
        <taxon>Viridiplantae</taxon>
        <taxon>Streptophyta</taxon>
        <taxon>Embryophyta</taxon>
        <taxon>Tracheophyta</taxon>
        <taxon>Spermatophyta</taxon>
        <taxon>Magnoliopsida</taxon>
        <taxon>eudicotyledons</taxon>
        <taxon>Gunneridae</taxon>
        <taxon>Pentapetalae</taxon>
        <taxon>rosids</taxon>
        <taxon>fabids</taxon>
        <taxon>Oxalidales</taxon>
        <taxon>Cephalotaceae</taxon>
        <taxon>Cephalotus</taxon>
    </lineage>
</organism>
<dbReference type="AlphaFoldDB" id="A0A1Q3D3T9"/>
<evidence type="ECO:0000313" key="2">
    <source>
        <dbReference type="EMBL" id="GAV68323.1"/>
    </source>
</evidence>
<feature type="non-terminal residue" evidence="3">
    <location>
        <position position="113"/>
    </location>
</feature>
<dbReference type="EMBL" id="BDDD01004186">
    <property type="protein sequence ID" value="GAV87132.1"/>
    <property type="molecule type" value="Genomic_DNA"/>
</dbReference>
<feature type="region of interest" description="Disordered" evidence="1">
    <location>
        <begin position="1"/>
        <end position="85"/>
    </location>
</feature>
<comment type="caution">
    <text evidence="3">The sequence shown here is derived from an EMBL/GenBank/DDBJ whole genome shotgun (WGS) entry which is preliminary data.</text>
</comment>
<feature type="compositionally biased region" description="Polar residues" evidence="1">
    <location>
        <begin position="1"/>
        <end position="18"/>
    </location>
</feature>
<dbReference type="Proteomes" id="UP000187406">
    <property type="component" value="Unassembled WGS sequence"/>
</dbReference>
<feature type="non-terminal residue" evidence="3">
    <location>
        <position position="1"/>
    </location>
</feature>
<dbReference type="EMBL" id="BDDD01000628">
    <property type="protein sequence ID" value="GAV68323.1"/>
    <property type="molecule type" value="Genomic_DNA"/>
</dbReference>
<dbReference type="InterPro" id="IPR031421">
    <property type="entry name" value="DUF4666"/>
</dbReference>
<feature type="compositionally biased region" description="Polar residues" evidence="1">
    <location>
        <begin position="46"/>
        <end position="62"/>
    </location>
</feature>
<name>A0A1Q3D3T9_CEPFO</name>
<feature type="region of interest" description="Disordered" evidence="1">
    <location>
        <begin position="94"/>
        <end position="113"/>
    </location>
</feature>
<dbReference type="OrthoDB" id="1652626at2759"/>
<gene>
    <name evidence="2" type="ORF">CFOL_v3_11826</name>
    <name evidence="3" type="ORF">CFOL_v3_30558</name>
</gene>
<sequence length="113" mass="12334">DMEGLQRSTTSYRRQGSSGLVWDVKSHIKTHNNEDKNKQKAEPKRSQNSGSASMLRSSSDPTNGGGRSAYRTVKVSPPLVDPPSPKVAGCGLCGIFGKPDDPKPIRRKPNKRM</sequence>